<gene>
    <name evidence="2" type="ORF">PG996_006617</name>
</gene>
<dbReference type="InterPro" id="IPR038417">
    <property type="entry name" value="Alpga-gal_N_sf"/>
</dbReference>
<name>A0ABR1VB80_9PEZI</name>
<accession>A0ABR1VB80</accession>
<evidence type="ECO:0000313" key="2">
    <source>
        <dbReference type="EMBL" id="KAK8067505.1"/>
    </source>
</evidence>
<feature type="domain" description="Glycosyl hydrolase family 36 N-terminal" evidence="1">
    <location>
        <begin position="68"/>
        <end position="142"/>
    </location>
</feature>
<comment type="caution">
    <text evidence="2">The sequence shown here is derived from an EMBL/GenBank/DDBJ whole genome shotgun (WGS) entry which is preliminary data.</text>
</comment>
<evidence type="ECO:0000259" key="1">
    <source>
        <dbReference type="Pfam" id="PF16875"/>
    </source>
</evidence>
<dbReference type="InterPro" id="IPR031704">
    <property type="entry name" value="Glyco_hydro_36_N"/>
</dbReference>
<dbReference type="Pfam" id="PF16875">
    <property type="entry name" value="Glyco_hydro_36N"/>
    <property type="match status" value="1"/>
</dbReference>
<protein>
    <recommendedName>
        <fullName evidence="1">Glycosyl hydrolase family 36 N-terminal domain-containing protein</fullName>
    </recommendedName>
</protein>
<evidence type="ECO:0000313" key="3">
    <source>
        <dbReference type="Proteomes" id="UP001446871"/>
    </source>
</evidence>
<organism evidence="2 3">
    <name type="scientific">Apiospora saccharicola</name>
    <dbReference type="NCBI Taxonomy" id="335842"/>
    <lineage>
        <taxon>Eukaryota</taxon>
        <taxon>Fungi</taxon>
        <taxon>Dikarya</taxon>
        <taxon>Ascomycota</taxon>
        <taxon>Pezizomycotina</taxon>
        <taxon>Sordariomycetes</taxon>
        <taxon>Xylariomycetidae</taxon>
        <taxon>Amphisphaeriales</taxon>
        <taxon>Apiosporaceae</taxon>
        <taxon>Apiospora</taxon>
    </lineage>
</organism>
<keyword evidence="3" id="KW-1185">Reference proteome</keyword>
<dbReference type="Gene3D" id="2.70.98.60">
    <property type="entry name" value="alpha-galactosidase from lactobacil brevis"/>
    <property type="match status" value="1"/>
</dbReference>
<reference evidence="2 3" key="1">
    <citation type="submission" date="2023-01" db="EMBL/GenBank/DDBJ databases">
        <title>Analysis of 21 Apiospora genomes using comparative genomics revels a genus with tremendous synthesis potential of carbohydrate active enzymes and secondary metabolites.</title>
        <authorList>
            <person name="Sorensen T."/>
        </authorList>
    </citation>
    <scope>NUCLEOTIDE SEQUENCE [LARGE SCALE GENOMIC DNA]</scope>
    <source>
        <strain evidence="2 3">CBS 83171</strain>
    </source>
</reference>
<proteinExistence type="predicted"/>
<dbReference type="EMBL" id="JAQQWM010000004">
    <property type="protein sequence ID" value="KAK8067505.1"/>
    <property type="molecule type" value="Genomic_DNA"/>
</dbReference>
<sequence length="171" mass="19047">MNLDSPYHLTQHHDEEGCVYFHDILSADASPRAQGTPHFESSATPLCEIRLSGEGNKQSETSKTLVGGYVGTRLNYKSHHVQTDDGNRHKTLDVVLHDEQTGITVTSRMVLFDGLPVLRSSTAVQNDGKKDVLLTQISSLVIGGLTRSKEWWADFTVSYATNAWFREAQWS</sequence>
<dbReference type="Proteomes" id="UP001446871">
    <property type="component" value="Unassembled WGS sequence"/>
</dbReference>